<reference evidence="2" key="1">
    <citation type="submission" date="2015-12" db="EMBL/GenBank/DDBJ databases">
        <title>Update maize B73 reference genome by single molecule sequencing technologies.</title>
        <authorList>
            <consortium name="Maize Genome Sequencing Project"/>
            <person name="Ware D."/>
        </authorList>
    </citation>
    <scope>NUCLEOTIDE SEQUENCE [LARGE SCALE GENOMIC DNA]</scope>
    <source>
        <tissue evidence="2">Seedling</tissue>
    </source>
</reference>
<sequence length="166" mass="19170">MMNQNTRRLQRVSDDVRDEVFMHCPKAPRLAFPEENNGSLKKIPNLSDPAEYSRLGLVPRRADLDMNQHVNNVTYIGWVLESIPQDIIDTHELQTITLDYRRECQQDDIVDSLTCIEEGEEKSMNGSASAAAPHKEERQQFLHCLRFAANGHEINRGRTVWRKLAR</sequence>
<dbReference type="GO" id="GO:0006633">
    <property type="term" value="P:fatty acid biosynthetic process"/>
    <property type="evidence" value="ECO:0007669"/>
    <property type="project" value="InterPro"/>
</dbReference>
<dbReference type="InterPro" id="IPR045023">
    <property type="entry name" value="FATA/B"/>
</dbReference>
<dbReference type="GO" id="GO:0016297">
    <property type="term" value="F:fatty acyl-[ACP] hydrolase activity"/>
    <property type="evidence" value="ECO:0007669"/>
    <property type="project" value="InterPro"/>
</dbReference>
<dbReference type="SUPFAM" id="SSF54637">
    <property type="entry name" value="Thioesterase/thiol ester dehydrase-isomerase"/>
    <property type="match status" value="1"/>
</dbReference>
<dbReference type="ExpressionAtlas" id="A0A1D6I836">
    <property type="expression patterns" value="baseline and differential"/>
</dbReference>
<feature type="domain" description="Acyl-ACP thioesterase-like C-terminal" evidence="1">
    <location>
        <begin position="49"/>
        <end position="163"/>
    </location>
</feature>
<dbReference type="Gene3D" id="3.10.129.10">
    <property type="entry name" value="Hotdog Thioesterase"/>
    <property type="match status" value="1"/>
</dbReference>
<protein>
    <submittedName>
        <fullName evidence="2">Oleoyl-acyl carrier protein thioesterase 2 chloroplastic</fullName>
    </submittedName>
</protein>
<dbReference type="PANTHER" id="PTHR31727">
    <property type="entry name" value="OLEOYL-ACYL CARRIER PROTEIN THIOESTERASE 1, CHLOROPLASTIC"/>
    <property type="match status" value="1"/>
</dbReference>
<name>A0A1D6I836_MAIZE</name>
<dbReference type="Pfam" id="PF20791">
    <property type="entry name" value="Acyl-ACP_TE_C"/>
    <property type="match status" value="1"/>
</dbReference>
<dbReference type="AlphaFoldDB" id="A0A1D6I836"/>
<proteinExistence type="predicted"/>
<accession>A0A1D6I836</accession>
<organism evidence="2">
    <name type="scientific">Zea mays</name>
    <name type="common">Maize</name>
    <dbReference type="NCBI Taxonomy" id="4577"/>
    <lineage>
        <taxon>Eukaryota</taxon>
        <taxon>Viridiplantae</taxon>
        <taxon>Streptophyta</taxon>
        <taxon>Embryophyta</taxon>
        <taxon>Tracheophyta</taxon>
        <taxon>Spermatophyta</taxon>
        <taxon>Magnoliopsida</taxon>
        <taxon>Liliopsida</taxon>
        <taxon>Poales</taxon>
        <taxon>Poaceae</taxon>
        <taxon>PACMAD clade</taxon>
        <taxon>Panicoideae</taxon>
        <taxon>Andropogonodae</taxon>
        <taxon>Andropogoneae</taxon>
        <taxon>Tripsacinae</taxon>
        <taxon>Zea</taxon>
    </lineage>
</organism>
<dbReference type="InterPro" id="IPR029069">
    <property type="entry name" value="HotDog_dom_sf"/>
</dbReference>
<evidence type="ECO:0000313" key="2">
    <source>
        <dbReference type="EMBL" id="ONM56204.1"/>
    </source>
</evidence>
<evidence type="ECO:0000259" key="1">
    <source>
        <dbReference type="Pfam" id="PF20791"/>
    </source>
</evidence>
<dbReference type="InterPro" id="IPR049427">
    <property type="entry name" value="Acyl-ACP_TE_C"/>
</dbReference>
<dbReference type="EMBL" id="CM007650">
    <property type="protein sequence ID" value="ONM56205.1"/>
    <property type="molecule type" value="Genomic_DNA"/>
</dbReference>
<dbReference type="OMA" id="DYRRECK"/>
<dbReference type="PANTHER" id="PTHR31727:SF6">
    <property type="entry name" value="OLEOYL-ACYL CARRIER PROTEIN THIOESTERASE 1, CHLOROPLASTIC"/>
    <property type="match status" value="1"/>
</dbReference>
<gene>
    <name evidence="2" type="ORF">ZEAMMB73_Zm00001d021046</name>
</gene>
<dbReference type="EMBL" id="CM007650">
    <property type="protein sequence ID" value="ONM56203.1"/>
    <property type="molecule type" value="Genomic_DNA"/>
</dbReference>
<dbReference type="EMBL" id="CM007650">
    <property type="protein sequence ID" value="ONM56204.1"/>
    <property type="molecule type" value="Genomic_DNA"/>
</dbReference>